<dbReference type="PANTHER" id="PTHR47176">
    <property type="entry name" value="OSJNBA0020J04.13 PROTEIN"/>
    <property type="match status" value="1"/>
</dbReference>
<dbReference type="InterPro" id="IPR032466">
    <property type="entry name" value="Metal_Hydrolase"/>
</dbReference>
<name>A0ABW5B9V5_9BACT</name>
<dbReference type="SUPFAM" id="SSF51556">
    <property type="entry name" value="Metallo-dependent hydrolases"/>
    <property type="match status" value="1"/>
</dbReference>
<dbReference type="RefSeq" id="WP_380801552.1">
    <property type="nucleotide sequence ID" value="NZ_JBHUIV010000014.1"/>
</dbReference>
<comment type="caution">
    <text evidence="1">The sequence shown here is derived from an EMBL/GenBank/DDBJ whole genome shotgun (WGS) entry which is preliminary data.</text>
</comment>
<protein>
    <submittedName>
        <fullName evidence="1">TatD family hydrolase</fullName>
    </submittedName>
</protein>
<evidence type="ECO:0000313" key="2">
    <source>
        <dbReference type="Proteomes" id="UP001597414"/>
    </source>
</evidence>
<gene>
    <name evidence="1" type="ORF">ACFSKV_08605</name>
</gene>
<dbReference type="Proteomes" id="UP001597414">
    <property type="component" value="Unassembled WGS sequence"/>
</dbReference>
<dbReference type="PANTHER" id="PTHR47176:SF1">
    <property type="entry name" value="OS04G0577500 PROTEIN"/>
    <property type="match status" value="1"/>
</dbReference>
<evidence type="ECO:0000313" key="1">
    <source>
        <dbReference type="EMBL" id="MFD2201625.1"/>
    </source>
</evidence>
<sequence length="216" mass="24837">MYRIFLDIHTHKKGIPGSIYNKPPEGAIPLQSFSWGIHPWDLDQGWEKELDKIEMQMKLENLLAIGECGFDLIKGPVPSLQKEAFLAQTKLAEQYGLPVILHCVKGFHLIQEYFKKNEPTPAIIWHGYNQKTEIAKSLISYPIYFSFGKALLDGDSNAQKWLKICPLERIFFETDDAEIEIFSIYEQASLILQLPIDNLAKQVSQNWNSISKRKIT</sequence>
<dbReference type="GO" id="GO:0016787">
    <property type="term" value="F:hydrolase activity"/>
    <property type="evidence" value="ECO:0007669"/>
    <property type="project" value="UniProtKB-KW"/>
</dbReference>
<dbReference type="Gene3D" id="3.20.20.140">
    <property type="entry name" value="Metal-dependent hydrolases"/>
    <property type="match status" value="1"/>
</dbReference>
<organism evidence="1 2">
    <name type="scientific">Shivajiella indica</name>
    <dbReference type="NCBI Taxonomy" id="872115"/>
    <lineage>
        <taxon>Bacteria</taxon>
        <taxon>Pseudomonadati</taxon>
        <taxon>Bacteroidota</taxon>
        <taxon>Cytophagia</taxon>
        <taxon>Cytophagales</taxon>
        <taxon>Cyclobacteriaceae</taxon>
        <taxon>Shivajiella</taxon>
    </lineage>
</organism>
<keyword evidence="1" id="KW-0378">Hydrolase</keyword>
<dbReference type="Pfam" id="PF01026">
    <property type="entry name" value="TatD_DNase"/>
    <property type="match status" value="1"/>
</dbReference>
<dbReference type="EMBL" id="JBHUIV010000014">
    <property type="protein sequence ID" value="MFD2201625.1"/>
    <property type="molecule type" value="Genomic_DNA"/>
</dbReference>
<keyword evidence="2" id="KW-1185">Reference proteome</keyword>
<dbReference type="InterPro" id="IPR001130">
    <property type="entry name" value="TatD-like"/>
</dbReference>
<reference evidence="2" key="1">
    <citation type="journal article" date="2019" name="Int. J. Syst. Evol. Microbiol.">
        <title>The Global Catalogue of Microorganisms (GCM) 10K type strain sequencing project: providing services to taxonomists for standard genome sequencing and annotation.</title>
        <authorList>
            <consortium name="The Broad Institute Genomics Platform"/>
            <consortium name="The Broad Institute Genome Sequencing Center for Infectious Disease"/>
            <person name="Wu L."/>
            <person name="Ma J."/>
        </authorList>
    </citation>
    <scope>NUCLEOTIDE SEQUENCE [LARGE SCALE GENOMIC DNA]</scope>
    <source>
        <strain evidence="2">KCTC 19812</strain>
    </source>
</reference>
<proteinExistence type="predicted"/>
<accession>A0ABW5B9V5</accession>